<proteinExistence type="inferred from homology"/>
<dbReference type="Proteomes" id="UP000326912">
    <property type="component" value="Unassembled WGS sequence"/>
</dbReference>
<evidence type="ECO:0000313" key="3">
    <source>
        <dbReference type="EMBL" id="GER91499.1"/>
    </source>
</evidence>
<dbReference type="Pfam" id="PF13561">
    <property type="entry name" value="adh_short_C2"/>
    <property type="match status" value="1"/>
</dbReference>
<sequence length="257" mass="26446">MLLENKHAVIYGAGGAVGSAVALAFAREGARVFLVGRTLAPLEKVAQEISAAGGLAEIAQVDALDEQAVASYLDEIISNFGWIDISFNAVGLDDIHGTPLVEMAQEDFALPTVRAITTHFVTATAAARYMAKNGSGVILAITAIAGQGSSNVGGFGVACVAIEGFCRQLAAEMGSQGVRVVCLRSAGSPDAPGVDEVFHLHAERAGLSREAFEARVAASTMLKRLPRLAEVADMAVLMASDRASAITGSVVSVTCGE</sequence>
<keyword evidence="4" id="KW-1185">Reference proteome</keyword>
<evidence type="ECO:0000256" key="2">
    <source>
        <dbReference type="ARBA" id="ARBA00023002"/>
    </source>
</evidence>
<dbReference type="CDD" id="cd05233">
    <property type="entry name" value="SDR_c"/>
    <property type="match status" value="1"/>
</dbReference>
<dbReference type="EMBL" id="BKZW01000004">
    <property type="protein sequence ID" value="GER91499.1"/>
    <property type="molecule type" value="Genomic_DNA"/>
</dbReference>
<gene>
    <name evidence="3" type="ORF">KDW_56610</name>
</gene>
<dbReference type="Gene3D" id="3.40.50.720">
    <property type="entry name" value="NAD(P)-binding Rossmann-like Domain"/>
    <property type="match status" value="1"/>
</dbReference>
<dbReference type="GO" id="GO:0016491">
    <property type="term" value="F:oxidoreductase activity"/>
    <property type="evidence" value="ECO:0007669"/>
    <property type="project" value="UniProtKB-KW"/>
</dbReference>
<dbReference type="PANTHER" id="PTHR43669:SF3">
    <property type="entry name" value="ALCOHOL DEHYDROGENASE, PUTATIVE (AFU_ORTHOLOGUE AFUA_3G03445)-RELATED"/>
    <property type="match status" value="1"/>
</dbReference>
<dbReference type="SUPFAM" id="SSF51735">
    <property type="entry name" value="NAD(P)-binding Rossmann-fold domains"/>
    <property type="match status" value="1"/>
</dbReference>
<protein>
    <submittedName>
        <fullName evidence="3">Short-chain dehydrogenase</fullName>
    </submittedName>
</protein>
<reference evidence="3 4" key="1">
    <citation type="submission" date="2019-10" db="EMBL/GenBank/DDBJ databases">
        <title>Dictyobacter vulcani sp. nov., within the class Ktedonobacteria, isolated from soil of volcanic Mt. Zao.</title>
        <authorList>
            <person name="Zheng Y."/>
            <person name="Wang C.M."/>
            <person name="Sakai Y."/>
            <person name="Abe K."/>
            <person name="Yokota A."/>
            <person name="Yabe S."/>
        </authorList>
    </citation>
    <scope>NUCLEOTIDE SEQUENCE [LARGE SCALE GENOMIC DNA]</scope>
    <source>
        <strain evidence="3 4">W12</strain>
    </source>
</reference>
<comment type="caution">
    <text evidence="3">The sequence shown here is derived from an EMBL/GenBank/DDBJ whole genome shotgun (WGS) entry which is preliminary data.</text>
</comment>
<dbReference type="RefSeq" id="WP_151759145.1">
    <property type="nucleotide sequence ID" value="NZ_BKZW01000004.1"/>
</dbReference>
<dbReference type="InterPro" id="IPR002347">
    <property type="entry name" value="SDR_fam"/>
</dbReference>
<dbReference type="PANTHER" id="PTHR43669">
    <property type="entry name" value="5-KETO-D-GLUCONATE 5-REDUCTASE"/>
    <property type="match status" value="1"/>
</dbReference>
<accession>A0A5J4KZF3</accession>
<dbReference type="AlphaFoldDB" id="A0A5J4KZF3"/>
<keyword evidence="2" id="KW-0560">Oxidoreductase</keyword>
<name>A0A5J4KZF3_9CHLR</name>
<comment type="similarity">
    <text evidence="1">Belongs to the short-chain dehydrogenases/reductases (SDR) family.</text>
</comment>
<organism evidence="3 4">
    <name type="scientific">Dictyobacter vulcani</name>
    <dbReference type="NCBI Taxonomy" id="2607529"/>
    <lineage>
        <taxon>Bacteria</taxon>
        <taxon>Bacillati</taxon>
        <taxon>Chloroflexota</taxon>
        <taxon>Ktedonobacteria</taxon>
        <taxon>Ktedonobacterales</taxon>
        <taxon>Dictyobacteraceae</taxon>
        <taxon>Dictyobacter</taxon>
    </lineage>
</organism>
<evidence type="ECO:0000313" key="4">
    <source>
        <dbReference type="Proteomes" id="UP000326912"/>
    </source>
</evidence>
<dbReference type="PRINTS" id="PR00081">
    <property type="entry name" value="GDHRDH"/>
</dbReference>
<dbReference type="InterPro" id="IPR036291">
    <property type="entry name" value="NAD(P)-bd_dom_sf"/>
</dbReference>
<evidence type="ECO:0000256" key="1">
    <source>
        <dbReference type="ARBA" id="ARBA00006484"/>
    </source>
</evidence>